<keyword evidence="2" id="KW-1003">Cell membrane</keyword>
<gene>
    <name evidence="7" type="ORF">BGL_2c02550</name>
</gene>
<sequence>MPLQDALLRMLMYVSLVLVVPGPTNTLLLSSGLKVGLRGTWPLVIAEALGYLAAVSVWGLFLCTFAATRPWLYDIVKLASSAYIFYLALKMWTRSRVLAEVADVRPISFRDQFVATLMNPKALLFASTLFPVEAFRSIHVYLTAFALFLIVLAPIGVGWSCLGGLITSRRAWAERTSTLLRGASLVLLMFSGTLMYSVLKS</sequence>
<evidence type="ECO:0000313" key="8">
    <source>
        <dbReference type="Proteomes" id="UP000031838"/>
    </source>
</evidence>
<feature type="transmembrane region" description="Helical" evidence="6">
    <location>
        <begin position="138"/>
        <end position="166"/>
    </location>
</feature>
<dbReference type="GO" id="GO:0033228">
    <property type="term" value="P:cysteine export across plasma membrane"/>
    <property type="evidence" value="ECO:0007669"/>
    <property type="project" value="TreeGrafter"/>
</dbReference>
<reference evidence="8" key="1">
    <citation type="submission" date="2011-03" db="EMBL/GenBank/DDBJ databases">
        <authorList>
            <person name="Voget S."/>
            <person name="Streit W.R."/>
            <person name="Jaeger K.E."/>
            <person name="Daniel R."/>
        </authorList>
    </citation>
    <scope>NUCLEOTIDE SEQUENCE [LARGE SCALE GENOMIC DNA]</scope>
    <source>
        <strain evidence="8">PG1</strain>
    </source>
</reference>
<keyword evidence="5 6" id="KW-0472">Membrane</keyword>
<dbReference type="EMBL" id="CP002581">
    <property type="protein sequence ID" value="AJK48351.1"/>
    <property type="molecule type" value="Genomic_DNA"/>
</dbReference>
<evidence type="ECO:0000256" key="1">
    <source>
        <dbReference type="ARBA" id="ARBA00004651"/>
    </source>
</evidence>
<proteinExistence type="predicted"/>
<feature type="transmembrane region" description="Helical" evidence="6">
    <location>
        <begin position="178"/>
        <end position="199"/>
    </location>
</feature>
<dbReference type="PANTHER" id="PTHR30086">
    <property type="entry name" value="ARGININE EXPORTER PROTEIN ARGO"/>
    <property type="match status" value="1"/>
</dbReference>
<protein>
    <submittedName>
        <fullName evidence="7">Putative translocator protein, LysE family</fullName>
    </submittedName>
</protein>
<dbReference type="KEGG" id="bpla:bpln_2g02970"/>
<dbReference type="HOGENOM" id="CLU_095995_0_0_4"/>
<accession>A0A0B6S801</accession>
<dbReference type="GO" id="GO:0015171">
    <property type="term" value="F:amino acid transmembrane transporter activity"/>
    <property type="evidence" value="ECO:0007669"/>
    <property type="project" value="TreeGrafter"/>
</dbReference>
<dbReference type="InterPro" id="IPR001123">
    <property type="entry name" value="LeuE-type"/>
</dbReference>
<evidence type="ECO:0000256" key="3">
    <source>
        <dbReference type="ARBA" id="ARBA00022692"/>
    </source>
</evidence>
<name>A0A0B6S801_BURPL</name>
<dbReference type="AlphaFoldDB" id="A0A0B6S801"/>
<dbReference type="PANTHER" id="PTHR30086:SF20">
    <property type="entry name" value="ARGININE EXPORTER PROTEIN ARGO-RELATED"/>
    <property type="match status" value="1"/>
</dbReference>
<keyword evidence="3 6" id="KW-0812">Transmembrane</keyword>
<keyword evidence="8" id="KW-1185">Reference proteome</keyword>
<comment type="subcellular location">
    <subcellularLocation>
        <location evidence="1">Cell membrane</location>
        <topology evidence="1">Multi-pass membrane protein</topology>
    </subcellularLocation>
</comment>
<evidence type="ECO:0000256" key="4">
    <source>
        <dbReference type="ARBA" id="ARBA00022989"/>
    </source>
</evidence>
<feature type="transmembrane region" description="Helical" evidence="6">
    <location>
        <begin position="6"/>
        <end position="29"/>
    </location>
</feature>
<dbReference type="Proteomes" id="UP000031838">
    <property type="component" value="Chromosome 2"/>
</dbReference>
<dbReference type="Pfam" id="PF01810">
    <property type="entry name" value="LysE"/>
    <property type="match status" value="1"/>
</dbReference>
<dbReference type="GO" id="GO:0005886">
    <property type="term" value="C:plasma membrane"/>
    <property type="evidence" value="ECO:0007669"/>
    <property type="project" value="UniProtKB-SubCell"/>
</dbReference>
<feature type="transmembrane region" description="Helical" evidence="6">
    <location>
        <begin position="41"/>
        <end position="67"/>
    </location>
</feature>
<dbReference type="KEGG" id="bgp:BGL_2c02550"/>
<evidence type="ECO:0000256" key="5">
    <source>
        <dbReference type="ARBA" id="ARBA00023136"/>
    </source>
</evidence>
<reference evidence="7 8" key="2">
    <citation type="journal article" date="2016" name="Appl. Microbiol. Biotechnol.">
        <title>Mutations improving production and secretion of extracellular lipase by Burkholderia glumae PG1.</title>
        <authorList>
            <person name="Knapp A."/>
            <person name="Voget S."/>
            <person name="Gao R."/>
            <person name="Zaburannyi N."/>
            <person name="Krysciak D."/>
            <person name="Breuer M."/>
            <person name="Hauer B."/>
            <person name="Streit W.R."/>
            <person name="Muller R."/>
            <person name="Daniel R."/>
            <person name="Jaeger K.E."/>
        </authorList>
    </citation>
    <scope>NUCLEOTIDE SEQUENCE [LARGE SCALE GENOMIC DNA]</scope>
    <source>
        <strain evidence="7 8">PG1</strain>
    </source>
</reference>
<dbReference type="OrthoDB" id="6710777at2"/>
<organism evidence="7 8">
    <name type="scientific">Burkholderia plantarii</name>
    <dbReference type="NCBI Taxonomy" id="41899"/>
    <lineage>
        <taxon>Bacteria</taxon>
        <taxon>Pseudomonadati</taxon>
        <taxon>Pseudomonadota</taxon>
        <taxon>Betaproteobacteria</taxon>
        <taxon>Burkholderiales</taxon>
        <taxon>Burkholderiaceae</taxon>
        <taxon>Burkholderia</taxon>
    </lineage>
</organism>
<keyword evidence="4 6" id="KW-1133">Transmembrane helix</keyword>
<feature type="transmembrane region" description="Helical" evidence="6">
    <location>
        <begin position="73"/>
        <end position="92"/>
    </location>
</feature>
<evidence type="ECO:0000256" key="2">
    <source>
        <dbReference type="ARBA" id="ARBA00022475"/>
    </source>
</evidence>
<evidence type="ECO:0000256" key="6">
    <source>
        <dbReference type="SAM" id="Phobius"/>
    </source>
</evidence>
<evidence type="ECO:0000313" key="7">
    <source>
        <dbReference type="EMBL" id="AJK48351.1"/>
    </source>
</evidence>